<evidence type="ECO:0000256" key="1">
    <source>
        <dbReference type="SAM" id="MobiDB-lite"/>
    </source>
</evidence>
<sequence>MWDEYEVHGADFDGGVDVAQEERRCLEAIMDAMALWNAGIPEEPEIQSGNELDNFEQEQLEWEQYLQDDEEMAQALADQDAEQVEDSVPPPPEHTSKWFPYPDKTVFLLDVLTNLPRLCVTDALMRVFLWILRETGVRNVPSFSSLRKFQESLRKTCSVPTKQYTSPKANIFYYNDPRVILAKDWSTPEICCQMRVYPVITNGPVTEIWHAEKFRKEMSLDMLSPMYDAGLGRHFYVKELAQLKDGRFVIPMRWLELEQTGDIVADAFPVEINREGSVSVFNNDKDVITIQASALARNFLELQEAHAIPHIPVASIFHAMPNSNCLLADGDPLYSSFVDIWGDDVSGNRTKSYNKHNNLYITHRNLPRKLLQQEFHIHFISTSQHASIPEQFKAFKEVCEETHQNPVKVRDGLTEETARFRIFGNTGPGDNPMQSEICSHIRGSGKSNFSCRKCQISGTNEYKHSEHGYATLFEPGLPRSKNLTLQEIDKQLVTACTRVAAHVEELQTAAGVKCSYAQHWVDNLIERARVARRENPERSITDVQRELQEWVLQNRSDIINPFLLVDGFDPTKDTPVELLHTILLGTTKYVWYMTHSQWKDTQKQTFAVRLQSTNTQGLSIPPIRAKYIMQYANSLIGQQLKTVSQVGVFHVYEQTDTMLFNLWKASGELTALLWFPEIHDMNIYIADLKVAIANVLDLFSEIDPSKIVEKVKLHLLTHIPEDVLRLGPIIGSITEGFESYNGVFRYSSVASNHLAASRDIALDLAAQEGLRHRLVGGYWPSSDLGDWVQSGPSVRDALHHNPVLRNHLGWTDHKTFEIGEFNILTCSADRKSRKHVTVPFAFTRACQAVNVGMYSTETTQDTWIPCVHAVAESQDLCKIGSWVVATSPVTNVPIIGRISEILKNSSSNTFSCAVLDRFELGRSRHPVFSMPTLSRRMSETTYLIVPTKNLKFEINAQHDCFRCQCKASGRRFIRQERVETALTEEFIEHGSDDHFIVNMHSLHNAHLVRQVIPRNLSAPTVFYENRGQHHSEASARLQQTSKTK</sequence>
<dbReference type="HOGENOM" id="CLU_004591_2_0_1"/>
<dbReference type="PANTHER" id="PTHR31912:SF34">
    <property type="entry name" value="NOTOCHORD-RELATED PROTEIN"/>
    <property type="match status" value="1"/>
</dbReference>
<keyword evidence="3" id="KW-1185">Reference proteome</keyword>
<dbReference type="EMBL" id="KB445802">
    <property type="protein sequence ID" value="EMD34744.1"/>
    <property type="molecule type" value="Genomic_DNA"/>
</dbReference>
<feature type="region of interest" description="Disordered" evidence="1">
    <location>
        <begin position="77"/>
        <end position="97"/>
    </location>
</feature>
<dbReference type="STRING" id="914234.M2PFM6"/>
<dbReference type="AlphaFoldDB" id="M2PFM6"/>
<accession>M2PFM6</accession>
<proteinExistence type="predicted"/>
<protein>
    <submittedName>
        <fullName evidence="2">Uncharacterized protein</fullName>
    </submittedName>
</protein>
<organism evidence="2 3">
    <name type="scientific">Ceriporiopsis subvermispora (strain B)</name>
    <name type="common">White-rot fungus</name>
    <name type="synonym">Gelatoporia subvermispora</name>
    <dbReference type="NCBI Taxonomy" id="914234"/>
    <lineage>
        <taxon>Eukaryota</taxon>
        <taxon>Fungi</taxon>
        <taxon>Dikarya</taxon>
        <taxon>Basidiomycota</taxon>
        <taxon>Agaricomycotina</taxon>
        <taxon>Agaricomycetes</taxon>
        <taxon>Polyporales</taxon>
        <taxon>Gelatoporiaceae</taxon>
        <taxon>Gelatoporia</taxon>
    </lineage>
</organism>
<evidence type="ECO:0000313" key="3">
    <source>
        <dbReference type="Proteomes" id="UP000016930"/>
    </source>
</evidence>
<feature type="non-terminal residue" evidence="2">
    <location>
        <position position="1"/>
    </location>
</feature>
<gene>
    <name evidence="2" type="ORF">CERSUDRAFT_28747</name>
</gene>
<dbReference type="PANTHER" id="PTHR31912">
    <property type="entry name" value="IP13529P"/>
    <property type="match status" value="1"/>
</dbReference>
<dbReference type="OrthoDB" id="2791548at2759"/>
<name>M2PFM6_CERS8</name>
<reference evidence="2 3" key="1">
    <citation type="journal article" date="2012" name="Proc. Natl. Acad. Sci. U.S.A.">
        <title>Comparative genomics of Ceriporiopsis subvermispora and Phanerochaete chrysosporium provide insight into selective ligninolysis.</title>
        <authorList>
            <person name="Fernandez-Fueyo E."/>
            <person name="Ruiz-Duenas F.J."/>
            <person name="Ferreira P."/>
            <person name="Floudas D."/>
            <person name="Hibbett D.S."/>
            <person name="Canessa P."/>
            <person name="Larrondo L.F."/>
            <person name="James T.Y."/>
            <person name="Seelenfreund D."/>
            <person name="Lobos S."/>
            <person name="Polanco R."/>
            <person name="Tello M."/>
            <person name="Honda Y."/>
            <person name="Watanabe T."/>
            <person name="Watanabe T."/>
            <person name="Ryu J.S."/>
            <person name="Kubicek C.P."/>
            <person name="Schmoll M."/>
            <person name="Gaskell J."/>
            <person name="Hammel K.E."/>
            <person name="St John F.J."/>
            <person name="Vanden Wymelenberg A."/>
            <person name="Sabat G."/>
            <person name="Splinter BonDurant S."/>
            <person name="Syed K."/>
            <person name="Yadav J.S."/>
            <person name="Doddapaneni H."/>
            <person name="Subramanian V."/>
            <person name="Lavin J.L."/>
            <person name="Oguiza J.A."/>
            <person name="Perez G."/>
            <person name="Pisabarro A.G."/>
            <person name="Ramirez L."/>
            <person name="Santoyo F."/>
            <person name="Master E."/>
            <person name="Coutinho P.M."/>
            <person name="Henrissat B."/>
            <person name="Lombard V."/>
            <person name="Magnuson J.K."/>
            <person name="Kuees U."/>
            <person name="Hori C."/>
            <person name="Igarashi K."/>
            <person name="Samejima M."/>
            <person name="Held B.W."/>
            <person name="Barry K.W."/>
            <person name="LaButti K.M."/>
            <person name="Lapidus A."/>
            <person name="Lindquist E.A."/>
            <person name="Lucas S.M."/>
            <person name="Riley R."/>
            <person name="Salamov A.A."/>
            <person name="Hoffmeister D."/>
            <person name="Schwenk D."/>
            <person name="Hadar Y."/>
            <person name="Yarden O."/>
            <person name="de Vries R.P."/>
            <person name="Wiebenga A."/>
            <person name="Stenlid J."/>
            <person name="Eastwood D."/>
            <person name="Grigoriev I.V."/>
            <person name="Berka R.M."/>
            <person name="Blanchette R.A."/>
            <person name="Kersten P."/>
            <person name="Martinez A.T."/>
            <person name="Vicuna R."/>
            <person name="Cullen D."/>
        </authorList>
    </citation>
    <scope>NUCLEOTIDE SEQUENCE [LARGE SCALE GENOMIC DNA]</scope>
    <source>
        <strain evidence="2 3">B</strain>
    </source>
</reference>
<evidence type="ECO:0000313" key="2">
    <source>
        <dbReference type="EMBL" id="EMD34744.1"/>
    </source>
</evidence>
<dbReference type="Proteomes" id="UP000016930">
    <property type="component" value="Unassembled WGS sequence"/>
</dbReference>